<sequence>MLEATWFLLWGLLWAIYFMLDGYVLGMGTLMPFICKNEDERRTIYNAGGPFWEGNEVWLVTAGGVTFAAFPKSYAVMFSSMYSALFLLLFALILRGVSFEFRSKVESSTWRAIWDGCHFIGSLAPALLLGVAFANIFRGIPIDANGINQEGLLQLLNPYGLAGGVLFVVLFLLHGALWLCIKAEGPLHDRAEATARKLWPLAVLMVLAFVVYSGVETQLFANYLAMPALFIIPILAVVGLIGLRTALGKRQAWKSWFYSNLVIVACAFFGVIGIFPRLLPSSLNDAWSVTISNGASSPLTLKIMLVIALVMVPIVIAYQTWVYVKFNHKITKEDLDYEEAY</sequence>
<evidence type="ECO:0000313" key="14">
    <source>
        <dbReference type="Proteomes" id="UP000189733"/>
    </source>
</evidence>
<dbReference type="EMBL" id="FUYA01000010">
    <property type="protein sequence ID" value="SKA79995.1"/>
    <property type="molecule type" value="Genomic_DNA"/>
</dbReference>
<keyword evidence="8" id="KW-0249">Electron transport</keyword>
<feature type="transmembrane region" description="Helical" evidence="12">
    <location>
        <begin position="157"/>
        <end position="177"/>
    </location>
</feature>
<dbReference type="NCBIfam" id="TIGR00203">
    <property type="entry name" value="cydB"/>
    <property type="match status" value="1"/>
</dbReference>
<dbReference type="Pfam" id="PF02322">
    <property type="entry name" value="Cyt_bd_oxida_II"/>
    <property type="match status" value="1"/>
</dbReference>
<evidence type="ECO:0000256" key="9">
    <source>
        <dbReference type="ARBA" id="ARBA00022989"/>
    </source>
</evidence>
<feature type="transmembrane region" description="Helical" evidence="12">
    <location>
        <begin position="76"/>
        <end position="97"/>
    </location>
</feature>
<keyword evidence="7" id="KW-0479">Metal-binding</keyword>
<evidence type="ECO:0000256" key="4">
    <source>
        <dbReference type="ARBA" id="ARBA00022475"/>
    </source>
</evidence>
<feature type="transmembrane region" description="Helical" evidence="12">
    <location>
        <begin position="299"/>
        <end position="324"/>
    </location>
</feature>
<keyword evidence="11 12" id="KW-0472">Membrane</keyword>
<dbReference type="OrthoDB" id="9776710at2"/>
<accession>A0A1T4WT19</accession>
<evidence type="ECO:0000256" key="3">
    <source>
        <dbReference type="ARBA" id="ARBA00022448"/>
    </source>
</evidence>
<protein>
    <submittedName>
        <fullName evidence="13">Cytochrome bd-I ubiquinol oxidase subunit 2 apoprotein</fullName>
    </submittedName>
</protein>
<dbReference type="PIRSF" id="PIRSF000267">
    <property type="entry name" value="Cyt_oxidse_sub2"/>
    <property type="match status" value="1"/>
</dbReference>
<keyword evidence="4" id="KW-1003">Cell membrane</keyword>
<dbReference type="GO" id="GO:0016682">
    <property type="term" value="F:oxidoreductase activity, acting on diphenols and related substances as donors, oxygen as acceptor"/>
    <property type="evidence" value="ECO:0007669"/>
    <property type="project" value="TreeGrafter"/>
</dbReference>
<feature type="transmembrane region" description="Helical" evidence="12">
    <location>
        <begin position="6"/>
        <end position="30"/>
    </location>
</feature>
<feature type="transmembrane region" description="Helical" evidence="12">
    <location>
        <begin position="255"/>
        <end position="279"/>
    </location>
</feature>
<dbReference type="InterPro" id="IPR003317">
    <property type="entry name" value="Cyt-d_oxidase_su2"/>
</dbReference>
<feature type="transmembrane region" description="Helical" evidence="12">
    <location>
        <begin position="221"/>
        <end position="243"/>
    </location>
</feature>
<keyword evidence="5" id="KW-0349">Heme</keyword>
<dbReference type="STRING" id="1121442.SAMN02745702_02599"/>
<dbReference type="GO" id="GO:0019646">
    <property type="term" value="P:aerobic electron transport chain"/>
    <property type="evidence" value="ECO:0007669"/>
    <property type="project" value="TreeGrafter"/>
</dbReference>
<dbReference type="GO" id="GO:0046872">
    <property type="term" value="F:metal ion binding"/>
    <property type="evidence" value="ECO:0007669"/>
    <property type="project" value="UniProtKB-KW"/>
</dbReference>
<dbReference type="Proteomes" id="UP000189733">
    <property type="component" value="Unassembled WGS sequence"/>
</dbReference>
<feature type="transmembrane region" description="Helical" evidence="12">
    <location>
        <begin position="117"/>
        <end position="137"/>
    </location>
</feature>
<evidence type="ECO:0000256" key="6">
    <source>
        <dbReference type="ARBA" id="ARBA00022692"/>
    </source>
</evidence>
<name>A0A1T4WT19_9BACT</name>
<organism evidence="13 14">
    <name type="scientific">Desulfobaculum bizertense DSM 18034</name>
    <dbReference type="NCBI Taxonomy" id="1121442"/>
    <lineage>
        <taxon>Bacteria</taxon>
        <taxon>Pseudomonadati</taxon>
        <taxon>Thermodesulfobacteriota</taxon>
        <taxon>Desulfovibrionia</taxon>
        <taxon>Desulfovibrionales</taxon>
        <taxon>Desulfovibrionaceae</taxon>
        <taxon>Desulfobaculum</taxon>
    </lineage>
</organism>
<reference evidence="13 14" key="1">
    <citation type="submission" date="2017-02" db="EMBL/GenBank/DDBJ databases">
        <authorList>
            <person name="Peterson S.W."/>
        </authorList>
    </citation>
    <scope>NUCLEOTIDE SEQUENCE [LARGE SCALE GENOMIC DNA]</scope>
    <source>
        <strain evidence="13 14">DSM 18034</strain>
    </source>
</reference>
<dbReference type="AlphaFoldDB" id="A0A1T4WT19"/>
<dbReference type="GO" id="GO:0070069">
    <property type="term" value="C:cytochrome complex"/>
    <property type="evidence" value="ECO:0007669"/>
    <property type="project" value="TreeGrafter"/>
</dbReference>
<keyword evidence="6 12" id="KW-0812">Transmembrane</keyword>
<comment type="similarity">
    <text evidence="2">Belongs to the cytochrome ubiquinol oxidase subunit 2 family.</text>
</comment>
<keyword evidence="14" id="KW-1185">Reference proteome</keyword>
<evidence type="ECO:0000256" key="8">
    <source>
        <dbReference type="ARBA" id="ARBA00022982"/>
    </source>
</evidence>
<dbReference type="GO" id="GO:0009055">
    <property type="term" value="F:electron transfer activity"/>
    <property type="evidence" value="ECO:0007669"/>
    <property type="project" value="TreeGrafter"/>
</dbReference>
<feature type="transmembrane region" description="Helical" evidence="12">
    <location>
        <begin position="198"/>
        <end position="215"/>
    </location>
</feature>
<keyword evidence="9 12" id="KW-1133">Transmembrane helix</keyword>
<comment type="subcellular location">
    <subcellularLocation>
        <location evidence="1">Cell membrane</location>
        <topology evidence="1">Multi-pass membrane protein</topology>
    </subcellularLocation>
</comment>
<evidence type="ECO:0000256" key="1">
    <source>
        <dbReference type="ARBA" id="ARBA00004651"/>
    </source>
</evidence>
<evidence type="ECO:0000256" key="11">
    <source>
        <dbReference type="ARBA" id="ARBA00023136"/>
    </source>
</evidence>
<dbReference type="RefSeq" id="WP_078685868.1">
    <property type="nucleotide sequence ID" value="NZ_FUYA01000010.1"/>
</dbReference>
<evidence type="ECO:0000256" key="2">
    <source>
        <dbReference type="ARBA" id="ARBA00007543"/>
    </source>
</evidence>
<dbReference type="GO" id="GO:0005886">
    <property type="term" value="C:plasma membrane"/>
    <property type="evidence" value="ECO:0007669"/>
    <property type="project" value="UniProtKB-SubCell"/>
</dbReference>
<gene>
    <name evidence="13" type="ORF">SAMN02745702_02599</name>
</gene>
<evidence type="ECO:0000313" key="13">
    <source>
        <dbReference type="EMBL" id="SKA79995.1"/>
    </source>
</evidence>
<dbReference type="PANTHER" id="PTHR43141:SF5">
    <property type="entry name" value="CYTOCHROME BD-I UBIQUINOL OXIDASE SUBUNIT 2"/>
    <property type="match status" value="1"/>
</dbReference>
<evidence type="ECO:0000256" key="10">
    <source>
        <dbReference type="ARBA" id="ARBA00023004"/>
    </source>
</evidence>
<proteinExistence type="inferred from homology"/>
<keyword evidence="10" id="KW-0408">Iron</keyword>
<evidence type="ECO:0000256" key="7">
    <source>
        <dbReference type="ARBA" id="ARBA00022723"/>
    </source>
</evidence>
<dbReference type="PANTHER" id="PTHR43141">
    <property type="entry name" value="CYTOCHROME BD2 SUBUNIT II"/>
    <property type="match status" value="1"/>
</dbReference>
<keyword evidence="3" id="KW-0813">Transport</keyword>
<evidence type="ECO:0000256" key="5">
    <source>
        <dbReference type="ARBA" id="ARBA00022617"/>
    </source>
</evidence>
<evidence type="ECO:0000256" key="12">
    <source>
        <dbReference type="SAM" id="Phobius"/>
    </source>
</evidence>